<keyword evidence="1" id="KW-0229">DNA integration</keyword>
<dbReference type="RefSeq" id="WP_160763881.1">
    <property type="nucleotide sequence ID" value="NZ_WUPT01000001.1"/>
</dbReference>
<dbReference type="Gene3D" id="1.10.443.10">
    <property type="entry name" value="Intergrase catalytic core"/>
    <property type="match status" value="1"/>
</dbReference>
<feature type="domain" description="Tyr recombinase" evidence="4">
    <location>
        <begin position="204"/>
        <end position="371"/>
    </location>
</feature>
<evidence type="ECO:0000256" key="1">
    <source>
        <dbReference type="ARBA" id="ARBA00022908"/>
    </source>
</evidence>
<sequence>MADLRTKTARAKLATGKAHAQKLGTGRALVYRRQTEGRSGSWMLRTAKPTGGYAHETLGTADDTSPANGGDCLSYEQALSKAVGQLDADPSKITVADALDDWAEWKCRTATTAKRCTDLRNQARRIGKAFPTTALKTLTARDVTAWMNSIVEAGTNPQARRATANRELAVLKAALTRYADLHNYQGARAWVSVQKFTKADSFGKRMVILTEAEEARLIDAARQDVADLLKALQLTGARCGEIAGAVVSDLEGNRLALTGKTGRRVIVLSPDKAEWFRLKAGNRHPDAPLIPRQDGQAWPDGGHMKPVRTAVKAAGLPEDVTSYALRHGFISRALSRGVPTVAVAQHVGSSVDMIEATYAKFTAAQLAEWFA</sequence>
<name>A0A7C9IG41_9RHOB</name>
<comment type="caution">
    <text evidence="5">The sequence shown here is derived from an EMBL/GenBank/DDBJ whole genome shotgun (WGS) entry which is preliminary data.</text>
</comment>
<evidence type="ECO:0000313" key="5">
    <source>
        <dbReference type="EMBL" id="MXQ08044.1"/>
    </source>
</evidence>
<keyword evidence="3" id="KW-0233">DNA recombination</keyword>
<dbReference type="InterPro" id="IPR011010">
    <property type="entry name" value="DNA_brk_join_enz"/>
</dbReference>
<keyword evidence="6" id="KW-1185">Reference proteome</keyword>
<dbReference type="InterPro" id="IPR010998">
    <property type="entry name" value="Integrase_recombinase_N"/>
</dbReference>
<dbReference type="AlphaFoldDB" id="A0A7C9IG41"/>
<evidence type="ECO:0000259" key="4">
    <source>
        <dbReference type="PROSITE" id="PS51898"/>
    </source>
</evidence>
<dbReference type="PANTHER" id="PTHR30349:SF88">
    <property type="entry name" value="BLL1584 PROTEIN"/>
    <property type="match status" value="1"/>
</dbReference>
<dbReference type="GO" id="GO:0006310">
    <property type="term" value="P:DNA recombination"/>
    <property type="evidence" value="ECO:0007669"/>
    <property type="project" value="UniProtKB-KW"/>
</dbReference>
<reference evidence="5 6" key="2">
    <citation type="submission" date="2020-03" db="EMBL/GenBank/DDBJ databases">
        <title>Kangsaoukella pontilimi gen. nov., sp. nov., a new member of the family Rhodobacteraceae isolated from a tidal mudflat.</title>
        <authorList>
            <person name="Kim I.S."/>
        </authorList>
    </citation>
    <scope>NUCLEOTIDE SEQUENCE [LARGE SCALE GENOMIC DNA]</scope>
    <source>
        <strain evidence="5 6">GH1-50</strain>
    </source>
</reference>
<protein>
    <submittedName>
        <fullName evidence="5">Tyrosine-type recombinase/integrase</fullName>
    </submittedName>
</protein>
<dbReference type="EMBL" id="WUPT01000001">
    <property type="protein sequence ID" value="MXQ08044.1"/>
    <property type="molecule type" value="Genomic_DNA"/>
</dbReference>
<dbReference type="Gene3D" id="1.10.150.130">
    <property type="match status" value="1"/>
</dbReference>
<keyword evidence="2" id="KW-0238">DNA-binding</keyword>
<evidence type="ECO:0000256" key="3">
    <source>
        <dbReference type="ARBA" id="ARBA00023172"/>
    </source>
</evidence>
<dbReference type="InterPro" id="IPR002104">
    <property type="entry name" value="Integrase_catalytic"/>
</dbReference>
<gene>
    <name evidence="5" type="ORF">GQ651_09330</name>
</gene>
<dbReference type="Pfam" id="PF00589">
    <property type="entry name" value="Phage_integrase"/>
    <property type="match status" value="1"/>
</dbReference>
<evidence type="ECO:0000256" key="2">
    <source>
        <dbReference type="ARBA" id="ARBA00023125"/>
    </source>
</evidence>
<evidence type="ECO:0000313" key="6">
    <source>
        <dbReference type="Proteomes" id="UP000480350"/>
    </source>
</evidence>
<dbReference type="InterPro" id="IPR050090">
    <property type="entry name" value="Tyrosine_recombinase_XerCD"/>
</dbReference>
<reference evidence="5 6" key="1">
    <citation type="submission" date="2019-12" db="EMBL/GenBank/DDBJ databases">
        <authorList>
            <person name="Lee S.D."/>
        </authorList>
    </citation>
    <scope>NUCLEOTIDE SEQUENCE [LARGE SCALE GENOMIC DNA]</scope>
    <source>
        <strain evidence="5 6">GH1-50</strain>
    </source>
</reference>
<dbReference type="SUPFAM" id="SSF56349">
    <property type="entry name" value="DNA breaking-rejoining enzymes"/>
    <property type="match status" value="1"/>
</dbReference>
<dbReference type="GO" id="GO:0003677">
    <property type="term" value="F:DNA binding"/>
    <property type="evidence" value="ECO:0007669"/>
    <property type="project" value="UniProtKB-KW"/>
</dbReference>
<dbReference type="Proteomes" id="UP000480350">
    <property type="component" value="Unassembled WGS sequence"/>
</dbReference>
<proteinExistence type="predicted"/>
<dbReference type="PROSITE" id="PS51898">
    <property type="entry name" value="TYR_RECOMBINASE"/>
    <property type="match status" value="1"/>
</dbReference>
<dbReference type="GO" id="GO:0015074">
    <property type="term" value="P:DNA integration"/>
    <property type="evidence" value="ECO:0007669"/>
    <property type="project" value="UniProtKB-KW"/>
</dbReference>
<organism evidence="5 6">
    <name type="scientific">Kangsaoukella pontilimi</name>
    <dbReference type="NCBI Taxonomy" id="2691042"/>
    <lineage>
        <taxon>Bacteria</taxon>
        <taxon>Pseudomonadati</taxon>
        <taxon>Pseudomonadota</taxon>
        <taxon>Alphaproteobacteria</taxon>
        <taxon>Rhodobacterales</taxon>
        <taxon>Paracoccaceae</taxon>
        <taxon>Kangsaoukella</taxon>
    </lineage>
</organism>
<accession>A0A7C9IG41</accession>
<dbReference type="InterPro" id="IPR013762">
    <property type="entry name" value="Integrase-like_cat_sf"/>
</dbReference>
<dbReference type="PANTHER" id="PTHR30349">
    <property type="entry name" value="PHAGE INTEGRASE-RELATED"/>
    <property type="match status" value="1"/>
</dbReference>